<gene>
    <name evidence="1" type="ORF">A1Q2_01421</name>
</gene>
<reference evidence="1 2" key="1">
    <citation type="journal article" date="2012" name="Eukaryot. Cell">
        <title>Genome sequence of the Trichosporon asahii environmental strain CBS 8904.</title>
        <authorList>
            <person name="Yang R.Y."/>
            <person name="Li H.T."/>
            <person name="Zhu H."/>
            <person name="Zhou G.P."/>
            <person name="Wang M."/>
            <person name="Wang L."/>
        </authorList>
    </citation>
    <scope>NUCLEOTIDE SEQUENCE [LARGE SCALE GENOMIC DNA]</scope>
    <source>
        <strain evidence="1 2">CBS 8904</strain>
    </source>
</reference>
<evidence type="ECO:0000313" key="1">
    <source>
        <dbReference type="EMBL" id="EKD04278.1"/>
    </source>
</evidence>
<dbReference type="InParanoid" id="K1W5T0"/>
<sequence>MTAPLRFLPRISVSCFQRRLAANTSTLHISSWTNNLKVVDLEDSKSPPPPMRQWLRLPPNRTPFISVVVDPPSPVDTAFQINSQRGPTRRQQNIPVDAHGRLLSLSRHHSPSLLPIPVQHLYFQGRLSRHFFASYQHLK</sequence>
<dbReference type="HOGENOM" id="CLU_1846504_0_0_1"/>
<evidence type="ECO:0000313" key="2">
    <source>
        <dbReference type="Proteomes" id="UP000006757"/>
    </source>
</evidence>
<dbReference type="Proteomes" id="UP000006757">
    <property type="component" value="Unassembled WGS sequence"/>
</dbReference>
<dbReference type="EMBL" id="AMBO01000228">
    <property type="protein sequence ID" value="EKD04278.1"/>
    <property type="molecule type" value="Genomic_DNA"/>
</dbReference>
<comment type="caution">
    <text evidence="1">The sequence shown here is derived from an EMBL/GenBank/DDBJ whole genome shotgun (WGS) entry which is preliminary data.</text>
</comment>
<name>K1W5T0_TRIAC</name>
<keyword evidence="2" id="KW-1185">Reference proteome</keyword>
<accession>K1W5T0</accession>
<protein>
    <submittedName>
        <fullName evidence="1">Uncharacterized protein</fullName>
    </submittedName>
</protein>
<organism evidence="1 2">
    <name type="scientific">Trichosporon asahii var. asahii (strain CBS 8904)</name>
    <name type="common">Yeast</name>
    <dbReference type="NCBI Taxonomy" id="1220162"/>
    <lineage>
        <taxon>Eukaryota</taxon>
        <taxon>Fungi</taxon>
        <taxon>Dikarya</taxon>
        <taxon>Basidiomycota</taxon>
        <taxon>Agaricomycotina</taxon>
        <taxon>Tremellomycetes</taxon>
        <taxon>Trichosporonales</taxon>
        <taxon>Trichosporonaceae</taxon>
        <taxon>Trichosporon</taxon>
    </lineage>
</organism>
<proteinExistence type="predicted"/>
<dbReference type="AlphaFoldDB" id="K1W5T0"/>